<evidence type="ECO:0000256" key="1">
    <source>
        <dbReference type="PROSITE-ProRule" id="PRU00339"/>
    </source>
</evidence>
<protein>
    <submittedName>
        <fullName evidence="3">Uncharacterized protein</fullName>
    </submittedName>
</protein>
<dbReference type="SMART" id="SM00028">
    <property type="entry name" value="TPR"/>
    <property type="match status" value="2"/>
</dbReference>
<dbReference type="SUPFAM" id="SSF48452">
    <property type="entry name" value="TPR-like"/>
    <property type="match status" value="1"/>
</dbReference>
<feature type="transmembrane region" description="Helical" evidence="2">
    <location>
        <begin position="6"/>
        <end position="22"/>
    </location>
</feature>
<dbReference type="Pfam" id="PF13432">
    <property type="entry name" value="TPR_16"/>
    <property type="match status" value="1"/>
</dbReference>
<gene>
    <name evidence="3" type="ORF">A3C17_02745</name>
</gene>
<evidence type="ECO:0000313" key="3">
    <source>
        <dbReference type="EMBL" id="OGL71593.1"/>
    </source>
</evidence>
<evidence type="ECO:0000256" key="2">
    <source>
        <dbReference type="SAM" id="Phobius"/>
    </source>
</evidence>
<accession>A0A1F7TZX9</accession>
<name>A0A1F7TZX9_9BACT</name>
<dbReference type="Proteomes" id="UP000177097">
    <property type="component" value="Unassembled WGS sequence"/>
</dbReference>
<comment type="caution">
    <text evidence="3">The sequence shown here is derived from an EMBL/GenBank/DDBJ whole genome shotgun (WGS) entry which is preliminary data.</text>
</comment>
<feature type="repeat" description="TPR" evidence="1">
    <location>
        <begin position="179"/>
        <end position="212"/>
    </location>
</feature>
<proteinExistence type="predicted"/>
<dbReference type="InterPro" id="IPR019734">
    <property type="entry name" value="TPR_rpt"/>
</dbReference>
<dbReference type="Gene3D" id="1.25.40.10">
    <property type="entry name" value="Tetratricopeptide repeat domain"/>
    <property type="match status" value="1"/>
</dbReference>
<dbReference type="InterPro" id="IPR011990">
    <property type="entry name" value="TPR-like_helical_dom_sf"/>
</dbReference>
<keyword evidence="2" id="KW-0472">Membrane</keyword>
<feature type="repeat" description="TPR" evidence="1">
    <location>
        <begin position="145"/>
        <end position="178"/>
    </location>
</feature>
<keyword evidence="2" id="KW-1133">Transmembrane helix</keyword>
<evidence type="ECO:0000313" key="4">
    <source>
        <dbReference type="Proteomes" id="UP000177097"/>
    </source>
</evidence>
<dbReference type="PROSITE" id="PS50293">
    <property type="entry name" value="TPR_REGION"/>
    <property type="match status" value="1"/>
</dbReference>
<keyword evidence="2" id="KW-0812">Transmembrane</keyword>
<keyword evidence="1" id="KW-0802">TPR repeat</keyword>
<dbReference type="STRING" id="1802389.A3C17_02745"/>
<dbReference type="EMBL" id="MGDX01000010">
    <property type="protein sequence ID" value="OGL71593.1"/>
    <property type="molecule type" value="Genomic_DNA"/>
</dbReference>
<sequence length="259" mass="29517">MFTWIVTGVAVLSVLMLVWIGARHVREVMVLDPESHPEQKRHGRKIELVMCRLERLGGARAKSTLRVVSKTGRRAESVIKAWYKKAQALDRRYKRMQHETANGLVGSHETRKQLLDDAQRALTEESYTVAEQRLIEYLTLDPKNAEVYERLGIVYMRTRQFEQAKETFLYALTLAPNDASILVYLGELALRAGDVKEAVGRFRAAVALRPTNPKYLDFLIESSILAGDAKLAREGVYYLKEANPENKKIAEFEARIKAL</sequence>
<dbReference type="PROSITE" id="PS50005">
    <property type="entry name" value="TPR"/>
    <property type="match status" value="2"/>
</dbReference>
<dbReference type="AlphaFoldDB" id="A0A1F7TZX9"/>
<organism evidence="3 4">
    <name type="scientific">Candidatus Uhrbacteria bacterium RIFCSPHIGHO2_02_FULL_53_13</name>
    <dbReference type="NCBI Taxonomy" id="1802389"/>
    <lineage>
        <taxon>Bacteria</taxon>
        <taxon>Candidatus Uhriibacteriota</taxon>
    </lineage>
</organism>
<reference evidence="3 4" key="1">
    <citation type="journal article" date="2016" name="Nat. Commun.">
        <title>Thousands of microbial genomes shed light on interconnected biogeochemical processes in an aquifer system.</title>
        <authorList>
            <person name="Anantharaman K."/>
            <person name="Brown C.T."/>
            <person name="Hug L.A."/>
            <person name="Sharon I."/>
            <person name="Castelle C.J."/>
            <person name="Probst A.J."/>
            <person name="Thomas B.C."/>
            <person name="Singh A."/>
            <person name="Wilkins M.J."/>
            <person name="Karaoz U."/>
            <person name="Brodie E.L."/>
            <person name="Williams K.H."/>
            <person name="Hubbard S.S."/>
            <person name="Banfield J.F."/>
        </authorList>
    </citation>
    <scope>NUCLEOTIDE SEQUENCE [LARGE SCALE GENOMIC DNA]</scope>
</reference>